<reference evidence="2 3" key="1">
    <citation type="submission" date="2021-02" db="EMBL/GenBank/DDBJ databases">
        <title>De Novo genome assembly of isolated myxobacteria.</title>
        <authorList>
            <person name="Stevens D.C."/>
        </authorList>
    </citation>
    <scope>NUCLEOTIDE SEQUENCE [LARGE SCALE GENOMIC DNA]</scope>
    <source>
        <strain evidence="3">SCPEA02</strain>
    </source>
</reference>
<feature type="chain" id="PRO_5045894716" description="Ig-like domain-containing protein" evidence="1">
    <location>
        <begin position="28"/>
        <end position="146"/>
    </location>
</feature>
<name>A0ABX7NSV3_9BACT</name>
<evidence type="ECO:0000256" key="1">
    <source>
        <dbReference type="SAM" id="SignalP"/>
    </source>
</evidence>
<accession>A0ABX7NSV3</accession>
<organism evidence="2 3">
    <name type="scientific">Pyxidicoccus parkwayensis</name>
    <dbReference type="NCBI Taxonomy" id="2813578"/>
    <lineage>
        <taxon>Bacteria</taxon>
        <taxon>Pseudomonadati</taxon>
        <taxon>Myxococcota</taxon>
        <taxon>Myxococcia</taxon>
        <taxon>Myxococcales</taxon>
        <taxon>Cystobacterineae</taxon>
        <taxon>Myxococcaceae</taxon>
        <taxon>Pyxidicoccus</taxon>
    </lineage>
</organism>
<dbReference type="Proteomes" id="UP000662747">
    <property type="component" value="Chromosome"/>
</dbReference>
<dbReference type="PROSITE" id="PS51257">
    <property type="entry name" value="PROKAR_LIPOPROTEIN"/>
    <property type="match status" value="1"/>
</dbReference>
<proteinExistence type="predicted"/>
<sequence>MSIQRVVKHLQLGAVLVSAAAVLGACGEPLPGEEQKQEGDTVAAFDILPPTATMNCSKFGTSVSCAGSGADGVTPYTYQWQVVDDFGSGPTSPYWYAGGTTYNDYCQFGLYTYGTYWTKYIRFRVVDANSYVSNEVTKSFRCWSPN</sequence>
<keyword evidence="1" id="KW-0732">Signal</keyword>
<feature type="signal peptide" evidence="1">
    <location>
        <begin position="1"/>
        <end position="27"/>
    </location>
</feature>
<evidence type="ECO:0000313" key="2">
    <source>
        <dbReference type="EMBL" id="QSQ21974.1"/>
    </source>
</evidence>
<keyword evidence="3" id="KW-1185">Reference proteome</keyword>
<dbReference type="EMBL" id="CP071090">
    <property type="protein sequence ID" value="QSQ21974.1"/>
    <property type="molecule type" value="Genomic_DNA"/>
</dbReference>
<evidence type="ECO:0000313" key="3">
    <source>
        <dbReference type="Proteomes" id="UP000662747"/>
    </source>
</evidence>
<gene>
    <name evidence="2" type="ORF">JY651_43675</name>
</gene>
<protein>
    <recommendedName>
        <fullName evidence="4">Ig-like domain-containing protein</fullName>
    </recommendedName>
</protein>
<evidence type="ECO:0008006" key="4">
    <source>
        <dbReference type="Google" id="ProtNLM"/>
    </source>
</evidence>
<dbReference type="RefSeq" id="WP_206723551.1">
    <property type="nucleotide sequence ID" value="NZ_CP071090.1"/>
</dbReference>